<dbReference type="EMBL" id="FNCV01000009">
    <property type="protein sequence ID" value="SDH65033.1"/>
    <property type="molecule type" value="Genomic_DNA"/>
</dbReference>
<evidence type="ECO:0000256" key="3">
    <source>
        <dbReference type="ARBA" id="ARBA00005842"/>
    </source>
</evidence>
<keyword evidence="7 10" id="KW-0067">ATP-binding</keyword>
<evidence type="ECO:0000256" key="8">
    <source>
        <dbReference type="ARBA" id="ARBA00022842"/>
    </source>
</evidence>
<comment type="cofactor">
    <cofactor evidence="1 10">
        <name>Mg(2+)</name>
        <dbReference type="ChEBI" id="CHEBI:18420"/>
    </cofactor>
</comment>
<feature type="site" description="Interaction with substrate tRNA" evidence="10">
    <location>
        <position position="104"/>
    </location>
</feature>
<keyword evidence="6 10" id="KW-0547">Nucleotide-binding</keyword>
<sequence>MPDRAGPLVVIAGPTASGKSALALDLAEALAGTVINGDSMQIYAGLGEITAAPGPAETARLPHRLYGVRDPALGGSVAWWLDAAAEAVAEARAAGRLPIVVGGTGLYLKALIEGLADLPEVPEAARQAARADLEALGAAGLHARLAEVDGPTAGRLAPNDRQRIVRAWEVWRATGRPLSHWQAEAIPRRRIAGPVFLIALRPPREAVHRAAEVRLRAMFDGAAPAEVAALMARGLPPDTPALKAIGVVEIAAWQRGEMSREAALAAAQQATRRYVKRQMTWLATQMRPNMVVPAQYSESLLPDMLRKVRAFLLTAGD</sequence>
<feature type="region of interest" description="Interaction with substrate tRNA" evidence="10">
    <location>
        <begin position="162"/>
        <end position="166"/>
    </location>
</feature>
<dbReference type="InterPro" id="IPR027417">
    <property type="entry name" value="P-loop_NTPase"/>
</dbReference>
<evidence type="ECO:0000256" key="7">
    <source>
        <dbReference type="ARBA" id="ARBA00022840"/>
    </source>
</evidence>
<comment type="catalytic activity">
    <reaction evidence="9 10 11">
        <text>adenosine(37) in tRNA + dimethylallyl diphosphate = N(6)-dimethylallyladenosine(37) in tRNA + diphosphate</text>
        <dbReference type="Rhea" id="RHEA:26482"/>
        <dbReference type="Rhea" id="RHEA-COMP:10162"/>
        <dbReference type="Rhea" id="RHEA-COMP:10375"/>
        <dbReference type="ChEBI" id="CHEBI:33019"/>
        <dbReference type="ChEBI" id="CHEBI:57623"/>
        <dbReference type="ChEBI" id="CHEBI:74411"/>
        <dbReference type="ChEBI" id="CHEBI:74415"/>
        <dbReference type="EC" id="2.5.1.75"/>
    </reaction>
</comment>
<evidence type="ECO:0000256" key="5">
    <source>
        <dbReference type="ARBA" id="ARBA00022694"/>
    </source>
</evidence>
<keyword evidence="15" id="KW-1185">Reference proteome</keyword>
<evidence type="ECO:0000256" key="10">
    <source>
        <dbReference type="HAMAP-Rule" id="MF_00185"/>
    </source>
</evidence>
<dbReference type="EC" id="2.5.1.75" evidence="10"/>
<evidence type="ECO:0000256" key="4">
    <source>
        <dbReference type="ARBA" id="ARBA00022679"/>
    </source>
</evidence>
<dbReference type="Gene3D" id="3.40.50.300">
    <property type="entry name" value="P-loop containing nucleotide triphosphate hydrolases"/>
    <property type="match status" value="1"/>
</dbReference>
<feature type="region of interest" description="Interaction with substrate tRNA" evidence="10">
    <location>
        <begin position="38"/>
        <end position="41"/>
    </location>
</feature>
<comment type="similarity">
    <text evidence="3 10 13">Belongs to the IPP transferase family.</text>
</comment>
<comment type="subunit">
    <text evidence="10">Monomer.</text>
</comment>
<dbReference type="AlphaFoldDB" id="A0A1G8E543"/>
<protein>
    <recommendedName>
        <fullName evidence="10">tRNA dimethylallyltransferase</fullName>
        <ecNumber evidence="10">2.5.1.75</ecNumber>
    </recommendedName>
    <alternativeName>
        <fullName evidence="10">Dimethylallyl diphosphate:tRNA dimethylallyltransferase</fullName>
        <shortName evidence="10">DMAPP:tRNA dimethylallyltransferase</shortName>
        <shortName evidence="10">DMATase</shortName>
    </alternativeName>
    <alternativeName>
        <fullName evidence="10">Isopentenyl-diphosphate:tRNA isopentenyltransferase</fullName>
        <shortName evidence="10">IPP transferase</shortName>
        <shortName evidence="10">IPPT</shortName>
        <shortName evidence="10">IPTase</shortName>
    </alternativeName>
</protein>
<comment type="function">
    <text evidence="2 10 12">Catalyzes the transfer of a dimethylallyl group onto the adenine at position 37 in tRNAs that read codons beginning with uridine, leading to the formation of N6-(dimethylallyl)adenosine (i(6)A).</text>
</comment>
<keyword evidence="4 10" id="KW-0808">Transferase</keyword>
<dbReference type="InterPro" id="IPR018022">
    <property type="entry name" value="IPT"/>
</dbReference>
<dbReference type="OrthoDB" id="9776390at2"/>
<evidence type="ECO:0000313" key="15">
    <source>
        <dbReference type="Proteomes" id="UP000217076"/>
    </source>
</evidence>
<evidence type="ECO:0000256" key="11">
    <source>
        <dbReference type="RuleBase" id="RU003783"/>
    </source>
</evidence>
<dbReference type="Gene3D" id="1.10.20.140">
    <property type="match status" value="1"/>
</dbReference>
<dbReference type="NCBIfam" id="TIGR00174">
    <property type="entry name" value="miaA"/>
    <property type="match status" value="1"/>
</dbReference>
<dbReference type="GO" id="GO:0005524">
    <property type="term" value="F:ATP binding"/>
    <property type="evidence" value="ECO:0007669"/>
    <property type="project" value="UniProtKB-UniRule"/>
</dbReference>
<feature type="binding site" evidence="10">
    <location>
        <begin position="15"/>
        <end position="20"/>
    </location>
    <ligand>
        <name>substrate</name>
    </ligand>
</feature>
<organism evidence="14 15">
    <name type="scientific">Roseospirillum parvum</name>
    <dbReference type="NCBI Taxonomy" id="83401"/>
    <lineage>
        <taxon>Bacteria</taxon>
        <taxon>Pseudomonadati</taxon>
        <taxon>Pseudomonadota</taxon>
        <taxon>Alphaproteobacteria</taxon>
        <taxon>Rhodospirillales</taxon>
        <taxon>Rhodospirillaceae</taxon>
        <taxon>Roseospirillum</taxon>
    </lineage>
</organism>
<dbReference type="PANTHER" id="PTHR11088:SF60">
    <property type="entry name" value="TRNA DIMETHYLALLYLTRANSFERASE"/>
    <property type="match status" value="1"/>
</dbReference>
<dbReference type="Pfam" id="PF01715">
    <property type="entry name" value="IPPT"/>
    <property type="match status" value="1"/>
</dbReference>
<feature type="binding site" evidence="10">
    <location>
        <begin position="13"/>
        <end position="20"/>
    </location>
    <ligand>
        <name>ATP</name>
        <dbReference type="ChEBI" id="CHEBI:30616"/>
    </ligand>
</feature>
<evidence type="ECO:0000313" key="14">
    <source>
        <dbReference type="EMBL" id="SDH65033.1"/>
    </source>
</evidence>
<evidence type="ECO:0000256" key="9">
    <source>
        <dbReference type="ARBA" id="ARBA00049563"/>
    </source>
</evidence>
<proteinExistence type="inferred from homology"/>
<comment type="caution">
    <text evidence="10">Lacks conserved residue(s) required for the propagation of feature annotation.</text>
</comment>
<feature type="site" description="Interaction with substrate tRNA" evidence="10">
    <location>
        <position position="130"/>
    </location>
</feature>
<name>A0A1G8E543_9PROT</name>
<keyword evidence="5 10" id="KW-0819">tRNA processing</keyword>
<dbReference type="HAMAP" id="MF_00185">
    <property type="entry name" value="IPP_trans"/>
    <property type="match status" value="1"/>
</dbReference>
<evidence type="ECO:0000256" key="13">
    <source>
        <dbReference type="RuleBase" id="RU003785"/>
    </source>
</evidence>
<dbReference type="GO" id="GO:0052381">
    <property type="term" value="F:tRNA dimethylallyltransferase activity"/>
    <property type="evidence" value="ECO:0007669"/>
    <property type="project" value="UniProtKB-UniRule"/>
</dbReference>
<evidence type="ECO:0000256" key="1">
    <source>
        <dbReference type="ARBA" id="ARBA00001946"/>
    </source>
</evidence>
<accession>A0A1G8E543</accession>
<evidence type="ECO:0000256" key="6">
    <source>
        <dbReference type="ARBA" id="ARBA00022741"/>
    </source>
</evidence>
<dbReference type="GO" id="GO:0006400">
    <property type="term" value="P:tRNA modification"/>
    <property type="evidence" value="ECO:0007669"/>
    <property type="project" value="TreeGrafter"/>
</dbReference>
<dbReference type="SUPFAM" id="SSF52540">
    <property type="entry name" value="P-loop containing nucleoside triphosphate hydrolases"/>
    <property type="match status" value="1"/>
</dbReference>
<dbReference type="STRING" id="83401.SAMN05421742_10938"/>
<dbReference type="Proteomes" id="UP000217076">
    <property type="component" value="Unassembled WGS sequence"/>
</dbReference>
<keyword evidence="8 10" id="KW-0460">Magnesium</keyword>
<dbReference type="PANTHER" id="PTHR11088">
    <property type="entry name" value="TRNA DIMETHYLALLYLTRANSFERASE"/>
    <property type="match status" value="1"/>
</dbReference>
<evidence type="ECO:0000256" key="2">
    <source>
        <dbReference type="ARBA" id="ARBA00003213"/>
    </source>
</evidence>
<evidence type="ECO:0000256" key="12">
    <source>
        <dbReference type="RuleBase" id="RU003784"/>
    </source>
</evidence>
<dbReference type="InterPro" id="IPR039657">
    <property type="entry name" value="Dimethylallyltransferase"/>
</dbReference>
<reference evidence="15" key="1">
    <citation type="submission" date="2016-10" db="EMBL/GenBank/DDBJ databases">
        <authorList>
            <person name="Varghese N."/>
            <person name="Submissions S."/>
        </authorList>
    </citation>
    <scope>NUCLEOTIDE SEQUENCE [LARGE SCALE GENOMIC DNA]</scope>
    <source>
        <strain evidence="15">930I</strain>
    </source>
</reference>
<gene>
    <name evidence="10" type="primary">miaA</name>
    <name evidence="14" type="ORF">SAMN05421742_10938</name>
</gene>
<dbReference type="RefSeq" id="WP_092620770.1">
    <property type="nucleotide sequence ID" value="NZ_FNCV01000009.1"/>
</dbReference>